<organism evidence="10">
    <name type="scientific">Selaginella moellendorffii</name>
    <name type="common">Spikemoss</name>
    <dbReference type="NCBI Taxonomy" id="88036"/>
    <lineage>
        <taxon>Eukaryota</taxon>
        <taxon>Viridiplantae</taxon>
        <taxon>Streptophyta</taxon>
        <taxon>Embryophyta</taxon>
        <taxon>Tracheophyta</taxon>
        <taxon>Lycopodiopsida</taxon>
        <taxon>Selaginellales</taxon>
        <taxon>Selaginellaceae</taxon>
        <taxon>Selaginella</taxon>
    </lineage>
</organism>
<dbReference type="NCBIfam" id="NF006477">
    <property type="entry name" value="PRK08881.1"/>
    <property type="match status" value="1"/>
</dbReference>
<reference evidence="9 10" key="1">
    <citation type="journal article" date="2011" name="Science">
        <title>The Selaginella genome identifies genetic changes associated with the evolution of vascular plants.</title>
        <authorList>
            <person name="Banks J.A."/>
            <person name="Nishiyama T."/>
            <person name="Hasebe M."/>
            <person name="Bowman J.L."/>
            <person name="Gribskov M."/>
            <person name="dePamphilis C."/>
            <person name="Albert V.A."/>
            <person name="Aono N."/>
            <person name="Aoyama T."/>
            <person name="Ambrose B.A."/>
            <person name="Ashton N.W."/>
            <person name="Axtell M.J."/>
            <person name="Barker E."/>
            <person name="Barker M.S."/>
            <person name="Bennetzen J.L."/>
            <person name="Bonawitz N.D."/>
            <person name="Chapple C."/>
            <person name="Cheng C."/>
            <person name="Correa L.G."/>
            <person name="Dacre M."/>
            <person name="DeBarry J."/>
            <person name="Dreyer I."/>
            <person name="Elias M."/>
            <person name="Engstrom E.M."/>
            <person name="Estelle M."/>
            <person name="Feng L."/>
            <person name="Finet C."/>
            <person name="Floyd S.K."/>
            <person name="Frommer W.B."/>
            <person name="Fujita T."/>
            <person name="Gramzow L."/>
            <person name="Gutensohn M."/>
            <person name="Harholt J."/>
            <person name="Hattori M."/>
            <person name="Heyl A."/>
            <person name="Hirai T."/>
            <person name="Hiwatashi Y."/>
            <person name="Ishikawa M."/>
            <person name="Iwata M."/>
            <person name="Karol K.G."/>
            <person name="Koehler B."/>
            <person name="Kolukisaoglu U."/>
            <person name="Kubo M."/>
            <person name="Kurata T."/>
            <person name="Lalonde S."/>
            <person name="Li K."/>
            <person name="Li Y."/>
            <person name="Litt A."/>
            <person name="Lyons E."/>
            <person name="Manning G."/>
            <person name="Maruyama T."/>
            <person name="Michael T.P."/>
            <person name="Mikami K."/>
            <person name="Miyazaki S."/>
            <person name="Morinaga S."/>
            <person name="Murata T."/>
            <person name="Mueller-Roeber B."/>
            <person name="Nelson D.R."/>
            <person name="Obara M."/>
            <person name="Oguri Y."/>
            <person name="Olmstead R.G."/>
            <person name="Onodera N."/>
            <person name="Petersen B.L."/>
            <person name="Pils B."/>
            <person name="Prigge M."/>
            <person name="Rensing S.A."/>
            <person name="Riano-Pachon D.M."/>
            <person name="Roberts A.W."/>
            <person name="Sato Y."/>
            <person name="Scheller H.V."/>
            <person name="Schulz B."/>
            <person name="Schulz C."/>
            <person name="Shakirov E.V."/>
            <person name="Shibagaki N."/>
            <person name="Shinohara N."/>
            <person name="Shippen D.E."/>
            <person name="Soerensen I."/>
            <person name="Sotooka R."/>
            <person name="Sugimoto N."/>
            <person name="Sugita M."/>
            <person name="Sumikawa N."/>
            <person name="Tanurdzic M."/>
            <person name="Theissen G."/>
            <person name="Ulvskov P."/>
            <person name="Wakazuki S."/>
            <person name="Weng J.K."/>
            <person name="Willats W.W."/>
            <person name="Wipf D."/>
            <person name="Wolf P.G."/>
            <person name="Yang L."/>
            <person name="Zimmer A.D."/>
            <person name="Zhu Q."/>
            <person name="Mitros T."/>
            <person name="Hellsten U."/>
            <person name="Loque D."/>
            <person name="Otillar R."/>
            <person name="Salamov A."/>
            <person name="Schmutz J."/>
            <person name="Shapiro H."/>
            <person name="Lindquist E."/>
            <person name="Lucas S."/>
            <person name="Rokhsar D."/>
            <person name="Grigoriev I.V."/>
        </authorList>
    </citation>
    <scope>NUCLEOTIDE SEQUENCE [LARGE SCALE GENOMIC DNA]</scope>
</reference>
<keyword evidence="5" id="KW-0687">Ribonucleoprotein</keyword>
<dbReference type="InParanoid" id="D8RMW8"/>
<evidence type="ECO:0000256" key="3">
    <source>
        <dbReference type="ARBA" id="ARBA00022980"/>
    </source>
</evidence>
<evidence type="ECO:0000313" key="10">
    <source>
        <dbReference type="Proteomes" id="UP000001514"/>
    </source>
</evidence>
<evidence type="ECO:0000256" key="4">
    <source>
        <dbReference type="ARBA" id="ARBA00023128"/>
    </source>
</evidence>
<dbReference type="Proteomes" id="UP000001514">
    <property type="component" value="Unassembled WGS sequence"/>
</dbReference>
<evidence type="ECO:0000256" key="1">
    <source>
        <dbReference type="ARBA" id="ARBA00004173"/>
    </source>
</evidence>
<dbReference type="PANTHER" id="PTHR19836">
    <property type="entry name" value="30S RIBOSOMAL PROTEIN S14"/>
    <property type="match status" value="1"/>
</dbReference>
<dbReference type="InterPro" id="IPR018271">
    <property type="entry name" value="Ribosomal_uS14_CS"/>
</dbReference>
<comment type="similarity">
    <text evidence="2">Belongs to the universal ribosomal protein uS14 family.</text>
</comment>
<dbReference type="OMA" id="ENERMQY"/>
<dbReference type="Pfam" id="PF00253">
    <property type="entry name" value="Ribosomal_S14"/>
    <property type="match status" value="1"/>
</dbReference>
<dbReference type="Gramene" id="EFJ06385">
    <property type="protein sequence ID" value="EFJ06385"/>
    <property type="gene ID" value="SELMODRAFT_135507"/>
</dbReference>
<gene>
    <name evidence="8" type="ORF">SELMODRAFT_135507</name>
    <name evidence="9" type="ORF">SELMODRAFT_97235</name>
</gene>
<dbReference type="KEGG" id="smo:SELMODRAFT_135507"/>
<evidence type="ECO:0000256" key="7">
    <source>
        <dbReference type="ARBA" id="ARBA00042804"/>
    </source>
</evidence>
<dbReference type="AlphaFoldDB" id="D8RMW8"/>
<dbReference type="STRING" id="88036.D8RMW8"/>
<dbReference type="Gene3D" id="1.10.287.1480">
    <property type="match status" value="1"/>
</dbReference>
<dbReference type="PANTHER" id="PTHR19836:SF30">
    <property type="entry name" value="RIBOSOMAL PROTEIN S14"/>
    <property type="match status" value="1"/>
</dbReference>
<dbReference type="SUPFAM" id="SSF57716">
    <property type="entry name" value="Glucocorticoid receptor-like (DNA-binding domain)"/>
    <property type="match status" value="1"/>
</dbReference>
<keyword evidence="3" id="KW-0689">Ribosomal protein</keyword>
<dbReference type="Gramene" id="EFJ26608">
    <property type="protein sequence ID" value="EFJ26608"/>
    <property type="gene ID" value="SELMODRAFT_97235"/>
</dbReference>
<dbReference type="OrthoDB" id="413436at2759"/>
<evidence type="ECO:0000256" key="6">
    <source>
        <dbReference type="ARBA" id="ARBA00040774"/>
    </source>
</evidence>
<comment type="subcellular location">
    <subcellularLocation>
        <location evidence="1">Mitochondrion</location>
    </subcellularLocation>
</comment>
<dbReference type="GO" id="GO:0015935">
    <property type="term" value="C:small ribosomal subunit"/>
    <property type="evidence" value="ECO:0000318"/>
    <property type="project" value="GO_Central"/>
</dbReference>
<dbReference type="FunCoup" id="D8RMW8">
    <property type="interactions" value="3594"/>
</dbReference>
<dbReference type="InterPro" id="IPR001209">
    <property type="entry name" value="Ribosomal_uS14"/>
</dbReference>
<dbReference type="PROSITE" id="PS00527">
    <property type="entry name" value="RIBOSOMAL_S14"/>
    <property type="match status" value="1"/>
</dbReference>
<dbReference type="eggNOG" id="KOG1741">
    <property type="taxonomic scope" value="Eukaryota"/>
</dbReference>
<sequence length="100" mass="12091">MVNNKAIRDFKRRLCVAEHENERMQYKAMTHDRNLPLEVRRYFESKLNALPKNSSITRVRNRCIITGRSRSVYRKFRMSRICLREMAGRHELMGLYKASW</sequence>
<evidence type="ECO:0000313" key="8">
    <source>
        <dbReference type="EMBL" id="EFJ06385.1"/>
    </source>
</evidence>
<dbReference type="GO" id="GO:0006412">
    <property type="term" value="P:translation"/>
    <property type="evidence" value="ECO:0000318"/>
    <property type="project" value="GO_Central"/>
</dbReference>
<evidence type="ECO:0000256" key="2">
    <source>
        <dbReference type="ARBA" id="ARBA00009083"/>
    </source>
</evidence>
<keyword evidence="4" id="KW-0496">Mitochondrion</keyword>
<dbReference type="FunFam" id="1.10.287.1480:FF:000001">
    <property type="entry name" value="30S ribosomal protein S14"/>
    <property type="match status" value="1"/>
</dbReference>
<dbReference type="HOGENOM" id="CLU_139869_1_0_1"/>
<dbReference type="EMBL" id="GL377584">
    <property type="protein sequence ID" value="EFJ26608.1"/>
    <property type="molecule type" value="Genomic_DNA"/>
</dbReference>
<evidence type="ECO:0000313" key="9">
    <source>
        <dbReference type="EMBL" id="EFJ26608.1"/>
    </source>
</evidence>
<dbReference type="EMBL" id="GL377702">
    <property type="protein sequence ID" value="EFJ06385.1"/>
    <property type="molecule type" value="Genomic_DNA"/>
</dbReference>
<protein>
    <recommendedName>
        <fullName evidence="6">Small ribosomal subunit protein uS14m</fullName>
    </recommendedName>
    <alternativeName>
        <fullName evidence="7">Ribosomal protein S14, mitochondrial</fullName>
    </alternativeName>
</protein>
<name>D8RMW8_SELML</name>
<evidence type="ECO:0000256" key="5">
    <source>
        <dbReference type="ARBA" id="ARBA00023274"/>
    </source>
</evidence>
<proteinExistence type="inferred from homology"/>
<keyword evidence="10" id="KW-1185">Reference proteome</keyword>
<accession>D8RMW8</accession>
<dbReference type="KEGG" id="smo:SELMODRAFT_97235"/>
<dbReference type="GO" id="GO:0003735">
    <property type="term" value="F:structural constituent of ribosome"/>
    <property type="evidence" value="ECO:0000318"/>
    <property type="project" value="GO_Central"/>
</dbReference>
<dbReference type="GO" id="GO:0005739">
    <property type="term" value="C:mitochondrion"/>
    <property type="evidence" value="ECO:0007669"/>
    <property type="project" value="UniProtKB-SubCell"/>
</dbReference>